<gene>
    <name evidence="2" type="ORF">GIB67_018113</name>
</gene>
<accession>A0A7J7NWP9</accession>
<dbReference type="AlphaFoldDB" id="A0A7J7NWP9"/>
<sequence>MASSSFTVPSLGSITHLLNVKLERSNYLVWRSQFLPILRVHDLEGFIDGSLSCPPEMFSPSSQGKEGDVLKANPEYTTWMKRDQLLLSWIISSLSENVLAHAVSLSTSHVVWTTLAKTFAPSSSIRVQ</sequence>
<protein>
    <recommendedName>
        <fullName evidence="1">Retrotransposon Copia-like N-terminal domain-containing protein</fullName>
    </recommendedName>
</protein>
<organism evidence="2 3">
    <name type="scientific">Kingdonia uniflora</name>
    <dbReference type="NCBI Taxonomy" id="39325"/>
    <lineage>
        <taxon>Eukaryota</taxon>
        <taxon>Viridiplantae</taxon>
        <taxon>Streptophyta</taxon>
        <taxon>Embryophyta</taxon>
        <taxon>Tracheophyta</taxon>
        <taxon>Spermatophyta</taxon>
        <taxon>Magnoliopsida</taxon>
        <taxon>Ranunculales</taxon>
        <taxon>Circaeasteraceae</taxon>
        <taxon>Kingdonia</taxon>
    </lineage>
</organism>
<dbReference type="PANTHER" id="PTHR47481">
    <property type="match status" value="1"/>
</dbReference>
<evidence type="ECO:0000313" key="2">
    <source>
        <dbReference type="EMBL" id="KAF6171589.1"/>
    </source>
</evidence>
<reference evidence="2 3" key="1">
    <citation type="journal article" date="2020" name="IScience">
        <title>Genome Sequencing of the Endangered Kingdonia uniflora (Circaeasteraceae, Ranunculales) Reveals Potential Mechanisms of Evolutionary Specialization.</title>
        <authorList>
            <person name="Sun Y."/>
            <person name="Deng T."/>
            <person name="Zhang A."/>
            <person name="Moore M.J."/>
            <person name="Landis J.B."/>
            <person name="Lin N."/>
            <person name="Zhang H."/>
            <person name="Zhang X."/>
            <person name="Huang J."/>
            <person name="Zhang X."/>
            <person name="Sun H."/>
            <person name="Wang H."/>
        </authorList>
    </citation>
    <scope>NUCLEOTIDE SEQUENCE [LARGE SCALE GENOMIC DNA]</scope>
    <source>
        <strain evidence="2">TB1705</strain>
        <tissue evidence="2">Leaf</tissue>
    </source>
</reference>
<dbReference type="Pfam" id="PF14223">
    <property type="entry name" value="Retrotran_gag_2"/>
    <property type="match status" value="1"/>
</dbReference>
<dbReference type="InterPro" id="IPR029472">
    <property type="entry name" value="Copia-like_N"/>
</dbReference>
<name>A0A7J7NWP9_9MAGN</name>
<dbReference type="PANTHER" id="PTHR47481:SF22">
    <property type="entry name" value="RETROTRANSPOSON GAG DOMAIN-CONTAINING PROTEIN"/>
    <property type="match status" value="1"/>
</dbReference>
<dbReference type="Proteomes" id="UP000541444">
    <property type="component" value="Unassembled WGS sequence"/>
</dbReference>
<dbReference type="OrthoDB" id="1845088at2759"/>
<proteinExistence type="predicted"/>
<comment type="caution">
    <text evidence="2">The sequence shown here is derived from an EMBL/GenBank/DDBJ whole genome shotgun (WGS) entry which is preliminary data.</text>
</comment>
<keyword evidence="3" id="KW-1185">Reference proteome</keyword>
<evidence type="ECO:0000313" key="3">
    <source>
        <dbReference type="Proteomes" id="UP000541444"/>
    </source>
</evidence>
<feature type="domain" description="Retrotransposon Copia-like N-terminal" evidence="1">
    <location>
        <begin position="17"/>
        <end position="55"/>
    </location>
</feature>
<dbReference type="Pfam" id="PF14244">
    <property type="entry name" value="Retrotran_gag_3"/>
    <property type="match status" value="1"/>
</dbReference>
<dbReference type="EMBL" id="JACGCM010000479">
    <property type="protein sequence ID" value="KAF6171589.1"/>
    <property type="molecule type" value="Genomic_DNA"/>
</dbReference>
<evidence type="ECO:0000259" key="1">
    <source>
        <dbReference type="Pfam" id="PF14244"/>
    </source>
</evidence>